<gene>
    <name evidence="2" type="ORF">Ari01nite_73160</name>
</gene>
<evidence type="ECO:0000313" key="3">
    <source>
        <dbReference type="Proteomes" id="UP000636960"/>
    </source>
</evidence>
<keyword evidence="3" id="KW-1185">Reference proteome</keyword>
<organism evidence="2 3">
    <name type="scientific">Paractinoplanes rishiriensis</name>
    <dbReference type="NCBI Taxonomy" id="1050105"/>
    <lineage>
        <taxon>Bacteria</taxon>
        <taxon>Bacillati</taxon>
        <taxon>Actinomycetota</taxon>
        <taxon>Actinomycetes</taxon>
        <taxon>Micromonosporales</taxon>
        <taxon>Micromonosporaceae</taxon>
        <taxon>Paractinoplanes</taxon>
    </lineage>
</organism>
<dbReference type="EMBL" id="BOMV01000077">
    <property type="protein sequence ID" value="GIE99851.1"/>
    <property type="molecule type" value="Genomic_DNA"/>
</dbReference>
<feature type="compositionally biased region" description="Basic and acidic residues" evidence="1">
    <location>
        <begin position="110"/>
        <end position="124"/>
    </location>
</feature>
<protein>
    <submittedName>
        <fullName evidence="2">Uncharacterized protein</fullName>
    </submittedName>
</protein>
<proteinExistence type="predicted"/>
<dbReference type="RefSeq" id="WP_203786913.1">
    <property type="nucleotide sequence ID" value="NZ_BOMV01000077.1"/>
</dbReference>
<dbReference type="Proteomes" id="UP000636960">
    <property type="component" value="Unassembled WGS sequence"/>
</dbReference>
<evidence type="ECO:0000256" key="1">
    <source>
        <dbReference type="SAM" id="MobiDB-lite"/>
    </source>
</evidence>
<reference evidence="2" key="1">
    <citation type="submission" date="2021-01" db="EMBL/GenBank/DDBJ databases">
        <title>Whole genome shotgun sequence of Actinoplanes rishiriensis NBRC 108556.</title>
        <authorList>
            <person name="Komaki H."/>
            <person name="Tamura T."/>
        </authorList>
    </citation>
    <scope>NUCLEOTIDE SEQUENCE</scope>
    <source>
        <strain evidence="2">NBRC 108556</strain>
    </source>
</reference>
<evidence type="ECO:0000313" key="2">
    <source>
        <dbReference type="EMBL" id="GIE99851.1"/>
    </source>
</evidence>
<feature type="region of interest" description="Disordered" evidence="1">
    <location>
        <begin position="85"/>
        <end position="169"/>
    </location>
</feature>
<accession>A0A919KAT8</accession>
<name>A0A919KAT8_9ACTN</name>
<comment type="caution">
    <text evidence="2">The sequence shown here is derived from an EMBL/GenBank/DDBJ whole genome shotgun (WGS) entry which is preliminary data.</text>
</comment>
<sequence length="169" mass="17872">MNPFFFEIVRGRYDRYFWQLVTYLGGDRDVIARSARDWGSGRKARKAAKAVKSAACSARIVTAPPRPGDIRFVVLKDVQALHVTGYGDTDGNGHRSAPAPAALQTPVDPKPAEAEAEAAAKAEAEAAPASNGEAGKTTVTDGRKATRAAPAKTSPRKTAPRTRAAAARS</sequence>
<dbReference type="AlphaFoldDB" id="A0A919KAT8"/>